<gene>
    <name evidence="2" type="ORF">FEV53_15520</name>
</gene>
<dbReference type="AlphaFoldDB" id="A0A547PNB5"/>
<evidence type="ECO:0000313" key="3">
    <source>
        <dbReference type="Proteomes" id="UP000318590"/>
    </source>
</evidence>
<evidence type="ECO:0000259" key="1">
    <source>
        <dbReference type="Pfam" id="PF01738"/>
    </source>
</evidence>
<dbReference type="SUPFAM" id="SSF53474">
    <property type="entry name" value="alpha/beta-Hydrolases"/>
    <property type="match status" value="1"/>
</dbReference>
<dbReference type="RefSeq" id="WP_142835708.1">
    <property type="nucleotide sequence ID" value="NZ_VFSV01000037.1"/>
</dbReference>
<reference evidence="2 3" key="1">
    <citation type="submission" date="2019-06" db="EMBL/GenBank/DDBJ databases">
        <title>Paenimaribius caenipelagi gen. nov., sp. nov., isolated from a tidal flat.</title>
        <authorList>
            <person name="Yoon J.-H."/>
        </authorList>
    </citation>
    <scope>NUCLEOTIDE SEQUENCE [LARGE SCALE GENOMIC DNA]</scope>
    <source>
        <strain evidence="2 3">JBTF-M29</strain>
    </source>
</reference>
<dbReference type="Gene3D" id="3.40.50.1820">
    <property type="entry name" value="alpha/beta hydrolase"/>
    <property type="match status" value="1"/>
</dbReference>
<accession>A0A547PNB5</accession>
<keyword evidence="2" id="KW-0378">Hydrolase</keyword>
<keyword evidence="3" id="KW-1185">Reference proteome</keyword>
<dbReference type="OrthoDB" id="9796570at2"/>
<protein>
    <submittedName>
        <fullName evidence="2">Alpha/beta hydrolase</fullName>
    </submittedName>
</protein>
<dbReference type="EMBL" id="VFSV01000037">
    <property type="protein sequence ID" value="TRD15632.1"/>
    <property type="molecule type" value="Genomic_DNA"/>
</dbReference>
<dbReference type="Pfam" id="PF01738">
    <property type="entry name" value="DLH"/>
    <property type="match status" value="1"/>
</dbReference>
<comment type="caution">
    <text evidence="2">The sequence shown here is derived from an EMBL/GenBank/DDBJ whole genome shotgun (WGS) entry which is preliminary data.</text>
</comment>
<proteinExistence type="predicted"/>
<dbReference type="InterPro" id="IPR029058">
    <property type="entry name" value="AB_hydrolase_fold"/>
</dbReference>
<feature type="domain" description="Dienelactone hydrolase" evidence="1">
    <location>
        <begin position="84"/>
        <end position="182"/>
    </location>
</feature>
<dbReference type="GO" id="GO:0016787">
    <property type="term" value="F:hydrolase activity"/>
    <property type="evidence" value="ECO:0007669"/>
    <property type="project" value="UniProtKB-KW"/>
</dbReference>
<organism evidence="2 3">
    <name type="scientific">Palleronia caenipelagi</name>
    <dbReference type="NCBI Taxonomy" id="2489174"/>
    <lineage>
        <taxon>Bacteria</taxon>
        <taxon>Pseudomonadati</taxon>
        <taxon>Pseudomonadota</taxon>
        <taxon>Alphaproteobacteria</taxon>
        <taxon>Rhodobacterales</taxon>
        <taxon>Roseobacteraceae</taxon>
        <taxon>Palleronia</taxon>
    </lineage>
</organism>
<evidence type="ECO:0000313" key="2">
    <source>
        <dbReference type="EMBL" id="TRD15632.1"/>
    </source>
</evidence>
<name>A0A547PNB5_9RHOB</name>
<dbReference type="Proteomes" id="UP000318590">
    <property type="component" value="Unassembled WGS sequence"/>
</dbReference>
<dbReference type="InterPro" id="IPR002925">
    <property type="entry name" value="Dienelactn_hydro"/>
</dbReference>
<sequence length="197" mass="21032">MTYEALRADGTQPNLTLTFHGTGAAPAQLHGLAQAFMPDDHVVSPLGDVDENGSARFFRRTGEGIYDMDDLARAVAKMVAFISAETARTGATHVTGIGYSNGANILTATAMARPDLFDTLVLMHPLIPWDPAPCHGMAAKRVLITAGQKDPICPAPLTQRLAEWFTEQKADCLLAWHPGGHGIPQSEVEAVAGFLMP</sequence>